<dbReference type="EMBL" id="BSPQ01000002">
    <property type="protein sequence ID" value="GLS90034.1"/>
    <property type="molecule type" value="Genomic_DNA"/>
</dbReference>
<evidence type="ECO:0000256" key="1">
    <source>
        <dbReference type="SAM" id="SignalP"/>
    </source>
</evidence>
<name>A0ABQ6DXY5_9GAMM</name>
<feature type="signal peptide" evidence="1">
    <location>
        <begin position="1"/>
        <end position="26"/>
    </location>
</feature>
<reference evidence="3" key="1">
    <citation type="journal article" date="2019" name="Int. J. Syst. Evol. Microbiol.">
        <title>The Global Catalogue of Microorganisms (GCM) 10K type strain sequencing project: providing services to taxonomists for standard genome sequencing and annotation.</title>
        <authorList>
            <consortium name="The Broad Institute Genomics Platform"/>
            <consortium name="The Broad Institute Genome Sequencing Center for Infectious Disease"/>
            <person name="Wu L."/>
            <person name="Ma J."/>
        </authorList>
    </citation>
    <scope>NUCLEOTIDE SEQUENCE [LARGE SCALE GENOMIC DNA]</scope>
    <source>
        <strain evidence="3">NBRC 103166</strain>
    </source>
</reference>
<gene>
    <name evidence="2" type="ORF">GCM10007916_11010</name>
</gene>
<evidence type="ECO:0000313" key="3">
    <source>
        <dbReference type="Proteomes" id="UP001157353"/>
    </source>
</evidence>
<organism evidence="2 3">
    <name type="scientific">Psychromonas marina</name>
    <dbReference type="NCBI Taxonomy" id="88364"/>
    <lineage>
        <taxon>Bacteria</taxon>
        <taxon>Pseudomonadati</taxon>
        <taxon>Pseudomonadota</taxon>
        <taxon>Gammaproteobacteria</taxon>
        <taxon>Alteromonadales</taxon>
        <taxon>Psychromonadaceae</taxon>
        <taxon>Psychromonas</taxon>
    </lineage>
</organism>
<dbReference type="RefSeq" id="WP_284203158.1">
    <property type="nucleotide sequence ID" value="NZ_BSPQ01000002.1"/>
</dbReference>
<dbReference type="Gene3D" id="2.40.160.60">
    <property type="entry name" value="Outer membrane protein transport protein (OMPP1/FadL/TodX)"/>
    <property type="match status" value="1"/>
</dbReference>
<sequence>MNKKTTATLRLLPLCIASILATQANASNHSYDARSQAMGGVGASTSHYLTASFHNPALAARYDESDDVALLIPSIGINASDPTDTIENIEDFSDIYDNFLDAQTIDNAQGVVDQLEVIQGNYAQVQVGTQLAIAIPNKIVSVNLFFQAYADLLVFADIASADLDPNNILNQALSSQALTMGVIVSEFGINLAKSYKLASSEIYYGISPKYQTVNTINYVSSIDNFEFDDWDDDRYQNEQGNMNVDLGLAYQHDAGYGFGLVGKNLIKSTYDTEMISGIQGQYEISPTYTVSANYQNGYIVAAVDLQLNESQGYSKLNGTDNAFDTEADNRQPVAIGVEFLPFNWIKVRAGYQTDLSNNSDDSISAGLGFSAVDVFNIDISARYTDNNSMGAAIQTSFTF</sequence>
<dbReference type="InterPro" id="IPR032811">
    <property type="entry name" value="Put_conjugal_transfer"/>
</dbReference>
<dbReference type="Pfam" id="PF13729">
    <property type="entry name" value="TraF_2"/>
    <property type="match status" value="1"/>
</dbReference>
<protein>
    <submittedName>
        <fullName evidence="2">Conjugal transfer protein TraF</fullName>
    </submittedName>
</protein>
<feature type="chain" id="PRO_5047361217" evidence="1">
    <location>
        <begin position="27"/>
        <end position="399"/>
    </location>
</feature>
<accession>A0ABQ6DXY5</accession>
<keyword evidence="1" id="KW-0732">Signal</keyword>
<comment type="caution">
    <text evidence="2">The sequence shown here is derived from an EMBL/GenBank/DDBJ whole genome shotgun (WGS) entry which is preliminary data.</text>
</comment>
<evidence type="ECO:0000313" key="2">
    <source>
        <dbReference type="EMBL" id="GLS90034.1"/>
    </source>
</evidence>
<proteinExistence type="predicted"/>
<keyword evidence="3" id="KW-1185">Reference proteome</keyword>
<dbReference type="Proteomes" id="UP001157353">
    <property type="component" value="Unassembled WGS sequence"/>
</dbReference>